<dbReference type="PANTHER" id="PTHR43312:SF2">
    <property type="entry name" value="OXIDOREDUCTASE"/>
    <property type="match status" value="1"/>
</dbReference>
<dbReference type="InterPro" id="IPR020471">
    <property type="entry name" value="AKR"/>
</dbReference>
<dbReference type="InterPro" id="IPR017900">
    <property type="entry name" value="4Fe4S_Fe_S_CS"/>
</dbReference>
<reference evidence="6" key="1">
    <citation type="submission" date="2018-01" db="EMBL/GenBank/DDBJ databases">
        <title>Rubneribacter badeniensis gen. nov., sp. nov., and Colonibacter rubneri, gen. nov., sp. nov., WGS of new members of the Eggerthellaceae.</title>
        <authorList>
            <person name="Danylec N."/>
            <person name="Stoll D.A."/>
            <person name="Doetsch A."/>
            <person name="Kulling S.E."/>
            <person name="Huch M."/>
        </authorList>
    </citation>
    <scope>NUCLEOTIDE SEQUENCE [LARGE SCALE GENOMIC DNA]</scope>
    <source>
        <strain evidence="6">ResAG-96</strain>
    </source>
</reference>
<dbReference type="GO" id="GO:0051536">
    <property type="term" value="F:iron-sulfur cluster binding"/>
    <property type="evidence" value="ECO:0007669"/>
    <property type="project" value="UniProtKB-KW"/>
</dbReference>
<evidence type="ECO:0000256" key="2">
    <source>
        <dbReference type="ARBA" id="ARBA00023004"/>
    </source>
</evidence>
<evidence type="ECO:0000313" key="6">
    <source>
        <dbReference type="Proteomes" id="UP000236197"/>
    </source>
</evidence>
<evidence type="ECO:0000313" key="5">
    <source>
        <dbReference type="EMBL" id="PNV67099.1"/>
    </source>
</evidence>
<dbReference type="EMBL" id="PPEK01000013">
    <property type="protein sequence ID" value="PNV67099.1"/>
    <property type="molecule type" value="Genomic_DNA"/>
</dbReference>
<dbReference type="InterPro" id="IPR053135">
    <property type="entry name" value="AKR2_Oxidoreductase"/>
</dbReference>
<dbReference type="PROSITE" id="PS00198">
    <property type="entry name" value="4FE4S_FER_1"/>
    <property type="match status" value="1"/>
</dbReference>
<sequence length="478" mass="53548">MSVPSMRARRGGRAKDDSRRFFVRQHCSASRRSATKRCKKCRVESVAALRHIRDIGRSPAHRRCGILGGGQRPARRACNDARAVNHAERELKGGRMQYRAMGSTGMEVSALGMGTMRLPLREGGQGYTSSRGADVERSVELIRHAIDSGITYFDTAFNYLHGESEKIIGKALQDGYRERALIATKSPIWMIEGEDDFDRLLRKQLDRLQTDYIDVYLLHSVMEKDWRNRVLPHRVVESLLAAKEAGLVKHIGFSFHDRMDLFREVIDYADWDVCQLQLNYLDRGFQGGLEAARLAADKGIGVMVMEPLRGGHLVNVPADVRETFRTADPDRSPVEWAFDFLWDLPEVSLVLSGMGSPEEVDIDCAYADRARAGMLSPEEHAVFDAVERQFAAYPTIPCTGCNYCAGCPQGVTIPYNLQTYNQYVLSGDIERAKWEYATTIPLNGATAGACIGCGECEERCPQKIPVGEWMPKIDELFA</sequence>
<keyword evidence="2" id="KW-0408">Iron</keyword>
<keyword evidence="3" id="KW-0411">Iron-sulfur</keyword>
<dbReference type="InterPro" id="IPR023210">
    <property type="entry name" value="NADP_OxRdtase_dom"/>
</dbReference>
<dbReference type="GO" id="GO:0016491">
    <property type="term" value="F:oxidoreductase activity"/>
    <property type="evidence" value="ECO:0007669"/>
    <property type="project" value="InterPro"/>
</dbReference>
<dbReference type="SUPFAM" id="SSF46548">
    <property type="entry name" value="alpha-helical ferredoxin"/>
    <property type="match status" value="1"/>
</dbReference>
<comment type="caution">
    <text evidence="5">The sequence shown here is derived from an EMBL/GenBank/DDBJ whole genome shotgun (WGS) entry which is preliminary data.</text>
</comment>
<dbReference type="SUPFAM" id="SSF51430">
    <property type="entry name" value="NAD(P)-linked oxidoreductase"/>
    <property type="match status" value="1"/>
</dbReference>
<dbReference type="InterPro" id="IPR017896">
    <property type="entry name" value="4Fe4S_Fe-S-bd"/>
</dbReference>
<dbReference type="Gene3D" id="3.20.20.100">
    <property type="entry name" value="NADP-dependent oxidoreductase domain"/>
    <property type="match status" value="1"/>
</dbReference>
<dbReference type="PROSITE" id="PS51379">
    <property type="entry name" value="4FE4S_FER_2"/>
    <property type="match status" value="1"/>
</dbReference>
<evidence type="ECO:0000256" key="1">
    <source>
        <dbReference type="ARBA" id="ARBA00022723"/>
    </source>
</evidence>
<keyword evidence="1" id="KW-0479">Metal-binding</keyword>
<evidence type="ECO:0000256" key="3">
    <source>
        <dbReference type="ARBA" id="ARBA00023014"/>
    </source>
</evidence>
<organism evidence="5 6">
    <name type="scientific">Enteroscipio rubneri</name>
    <dbReference type="NCBI Taxonomy" id="2070686"/>
    <lineage>
        <taxon>Bacteria</taxon>
        <taxon>Bacillati</taxon>
        <taxon>Actinomycetota</taxon>
        <taxon>Coriobacteriia</taxon>
        <taxon>Eggerthellales</taxon>
        <taxon>Eggerthellaceae</taxon>
        <taxon>Enteroscipio</taxon>
    </lineage>
</organism>
<keyword evidence="6" id="KW-1185">Reference proteome</keyword>
<dbReference type="Pfam" id="PF13187">
    <property type="entry name" value="Fer4_9"/>
    <property type="match status" value="1"/>
</dbReference>
<dbReference type="InterPro" id="IPR036812">
    <property type="entry name" value="NAD(P)_OxRdtase_dom_sf"/>
</dbReference>
<protein>
    <submittedName>
        <fullName evidence="5">Aldo/keto reductase</fullName>
    </submittedName>
</protein>
<accession>A0A2K2UA00</accession>
<feature type="domain" description="4Fe-4S ferredoxin-type" evidence="4">
    <location>
        <begin position="438"/>
        <end position="470"/>
    </location>
</feature>
<evidence type="ECO:0000259" key="4">
    <source>
        <dbReference type="PROSITE" id="PS51379"/>
    </source>
</evidence>
<name>A0A2K2UA00_9ACTN</name>
<gene>
    <name evidence="5" type="ORF">C2L71_09930</name>
</gene>
<dbReference type="AlphaFoldDB" id="A0A2K2UA00"/>
<dbReference type="PRINTS" id="PR00069">
    <property type="entry name" value="ALDKETRDTASE"/>
</dbReference>
<dbReference type="Pfam" id="PF00248">
    <property type="entry name" value="Aldo_ket_red"/>
    <property type="match status" value="1"/>
</dbReference>
<dbReference type="GO" id="GO:0046872">
    <property type="term" value="F:metal ion binding"/>
    <property type="evidence" value="ECO:0007669"/>
    <property type="project" value="UniProtKB-KW"/>
</dbReference>
<dbReference type="Proteomes" id="UP000236197">
    <property type="component" value="Unassembled WGS sequence"/>
</dbReference>
<dbReference type="PANTHER" id="PTHR43312">
    <property type="entry name" value="D-THREO-ALDOSE 1-DEHYDROGENASE"/>
    <property type="match status" value="1"/>
</dbReference>
<proteinExistence type="predicted"/>
<dbReference type="CDD" id="cd19096">
    <property type="entry name" value="AKR_Fe-S_oxidoreductase"/>
    <property type="match status" value="1"/>
</dbReference>